<dbReference type="Proteomes" id="UP000013520">
    <property type="component" value="Chromosome"/>
</dbReference>
<dbReference type="EMBL" id="CP003273">
    <property type="protein sequence ID" value="AGL00360.1"/>
    <property type="molecule type" value="Genomic_DNA"/>
</dbReference>
<dbReference type="OrthoDB" id="1805474at2"/>
<evidence type="ECO:0000313" key="3">
    <source>
        <dbReference type="EMBL" id="AGL00360.1"/>
    </source>
</evidence>
<keyword evidence="1" id="KW-0051">Antiviral defense</keyword>
<dbReference type="InterPro" id="IPR013421">
    <property type="entry name" value="CRISPR-assoc_prot_Cas5_HALMA"/>
</dbReference>
<dbReference type="GO" id="GO:0051607">
    <property type="term" value="P:defense response to virus"/>
    <property type="evidence" value="ECO:0007669"/>
    <property type="project" value="UniProtKB-KW"/>
</dbReference>
<sequence>MKKKVLIFDLYGDYAHFRKYYTTTSPLTFSIIPPVTLMGVLGAILGLSNQDNLYLKTLNEAGTKVGIQLMKPVKKFRMGMNLINTKNDYWVPRHRNEGARTQIKYEFLKDVAYRIYVSMDNEELLNQLEYNVSRHKCVYTISLGLSELLADFSFVDMQDFNWRENDGKFIDIVTAVPMNDVLQGGIDISPGERYLKENMPIKMDSNREVTQYSEMLTETMGNHIKLKINGFWESHGLNINLL</sequence>
<name>R4KIJ1_9FIRM</name>
<evidence type="ECO:0000256" key="1">
    <source>
        <dbReference type="ARBA" id="ARBA00023118"/>
    </source>
</evidence>
<evidence type="ECO:0000256" key="2">
    <source>
        <dbReference type="SAM" id="Phobius"/>
    </source>
</evidence>
<proteinExistence type="predicted"/>
<dbReference type="GO" id="GO:0043571">
    <property type="term" value="P:maintenance of CRISPR repeat elements"/>
    <property type="evidence" value="ECO:0007669"/>
    <property type="project" value="InterPro"/>
</dbReference>
<protein>
    <submittedName>
        <fullName evidence="3">CRISPR-associated protein Cas5, subtype I-B/HMARI</fullName>
    </submittedName>
</protein>
<accession>R4KIJ1</accession>
<dbReference type="Gene3D" id="3.30.70.2660">
    <property type="match status" value="1"/>
</dbReference>
<dbReference type="RefSeq" id="WP_006521012.1">
    <property type="nucleotide sequence ID" value="NC_021184.1"/>
</dbReference>
<dbReference type="STRING" id="767817.Desgi_0808"/>
<evidence type="ECO:0000313" key="4">
    <source>
        <dbReference type="Proteomes" id="UP000013520"/>
    </source>
</evidence>
<reference evidence="3 4" key="1">
    <citation type="submission" date="2012-01" db="EMBL/GenBank/DDBJ databases">
        <title>Complete sequence of Desulfotomaculum gibsoniae DSM 7213.</title>
        <authorList>
            <consortium name="US DOE Joint Genome Institute"/>
            <person name="Lucas S."/>
            <person name="Han J."/>
            <person name="Lapidus A."/>
            <person name="Cheng J.-F."/>
            <person name="Goodwin L."/>
            <person name="Pitluck S."/>
            <person name="Peters L."/>
            <person name="Ovchinnikova G."/>
            <person name="Teshima H."/>
            <person name="Detter J.C."/>
            <person name="Han C."/>
            <person name="Tapia R."/>
            <person name="Land M."/>
            <person name="Hauser L."/>
            <person name="Kyrpides N."/>
            <person name="Ivanova N."/>
            <person name="Pagani I."/>
            <person name="Parshina S."/>
            <person name="Plugge C."/>
            <person name="Muyzer G."/>
            <person name="Kuever J."/>
            <person name="Ivanova A."/>
            <person name="Nazina T."/>
            <person name="Klenk H.-P."/>
            <person name="Brambilla E."/>
            <person name="Spring S."/>
            <person name="Stams A.F."/>
            <person name="Woyke T."/>
        </authorList>
    </citation>
    <scope>NUCLEOTIDE SEQUENCE [LARGE SCALE GENOMIC DNA]</scope>
    <source>
        <strain evidence="3 4">DSM 7213</strain>
    </source>
</reference>
<keyword evidence="2" id="KW-0472">Membrane</keyword>
<dbReference type="KEGG" id="dgi:Desgi_0808"/>
<gene>
    <name evidence="3" type="ORF">Desgi_0808</name>
</gene>
<feature type="transmembrane region" description="Helical" evidence="2">
    <location>
        <begin position="27"/>
        <end position="47"/>
    </location>
</feature>
<dbReference type="eggNOG" id="COG1688">
    <property type="taxonomic scope" value="Bacteria"/>
</dbReference>
<organism evidence="3 4">
    <name type="scientific">Desulfoscipio gibsoniae DSM 7213</name>
    <dbReference type="NCBI Taxonomy" id="767817"/>
    <lineage>
        <taxon>Bacteria</taxon>
        <taxon>Bacillati</taxon>
        <taxon>Bacillota</taxon>
        <taxon>Clostridia</taxon>
        <taxon>Eubacteriales</taxon>
        <taxon>Desulfallaceae</taxon>
        <taxon>Desulfoscipio</taxon>
    </lineage>
</organism>
<dbReference type="HOGENOM" id="CLU_090888_1_0_9"/>
<dbReference type="NCBIfam" id="TIGR02592">
    <property type="entry name" value="cas_Cas5h"/>
    <property type="match status" value="1"/>
</dbReference>
<keyword evidence="2" id="KW-0812">Transmembrane</keyword>
<dbReference type="InterPro" id="IPR021124">
    <property type="entry name" value="CRISPR-assoc_prot_Cas5"/>
</dbReference>
<dbReference type="NCBIfam" id="TIGR02593">
    <property type="entry name" value="CRISPR_cas5"/>
    <property type="match status" value="1"/>
</dbReference>
<keyword evidence="4" id="KW-1185">Reference proteome</keyword>
<dbReference type="AlphaFoldDB" id="R4KIJ1"/>
<dbReference type="Pfam" id="PF09704">
    <property type="entry name" value="Cas_Cas5d"/>
    <property type="match status" value="1"/>
</dbReference>
<dbReference type="InterPro" id="IPR013422">
    <property type="entry name" value="CRISPR-assoc_prot_Cas5_N"/>
</dbReference>
<keyword evidence="2" id="KW-1133">Transmembrane helix</keyword>